<protein>
    <submittedName>
        <fullName evidence="2">Uncharacterized protein</fullName>
    </submittedName>
</protein>
<sequence length="91" mass="9624">MAPPLRMMAVRRLNADLDDGRSLLLTCRSGVYEEVVQAGGVLTSAAAVELQSLPFEAAARCLQHTARPLRGPAGAAHHALAPRDRALAVEP</sequence>
<dbReference type="Proteomes" id="UP000280298">
    <property type="component" value="Chromosome"/>
</dbReference>
<evidence type="ECO:0000313" key="3">
    <source>
        <dbReference type="Proteomes" id="UP000280298"/>
    </source>
</evidence>
<feature type="region of interest" description="Disordered" evidence="1">
    <location>
        <begin position="72"/>
        <end position="91"/>
    </location>
</feature>
<name>A0A3Q9EN99_9ACTN</name>
<organism evidence="2 3">
    <name type="scientific">Streptomyces cyaneochromogenes</name>
    <dbReference type="NCBI Taxonomy" id="2496836"/>
    <lineage>
        <taxon>Bacteria</taxon>
        <taxon>Bacillati</taxon>
        <taxon>Actinomycetota</taxon>
        <taxon>Actinomycetes</taxon>
        <taxon>Kitasatosporales</taxon>
        <taxon>Streptomycetaceae</taxon>
        <taxon>Streptomyces</taxon>
    </lineage>
</organism>
<dbReference type="EMBL" id="CP034539">
    <property type="protein sequence ID" value="AZQ32151.1"/>
    <property type="molecule type" value="Genomic_DNA"/>
</dbReference>
<proteinExistence type="predicted"/>
<dbReference type="RefSeq" id="WP_126387553.1">
    <property type="nucleotide sequence ID" value="NZ_CP034539.1"/>
</dbReference>
<dbReference type="AlphaFoldDB" id="A0A3Q9EN99"/>
<dbReference type="KEGG" id="scya:EJ357_00545"/>
<evidence type="ECO:0000313" key="2">
    <source>
        <dbReference type="EMBL" id="AZQ32151.1"/>
    </source>
</evidence>
<feature type="compositionally biased region" description="Basic and acidic residues" evidence="1">
    <location>
        <begin position="81"/>
        <end position="91"/>
    </location>
</feature>
<evidence type="ECO:0000256" key="1">
    <source>
        <dbReference type="SAM" id="MobiDB-lite"/>
    </source>
</evidence>
<accession>A0A3Q9EN99</accession>
<reference evidence="2 3" key="1">
    <citation type="journal article" date="2019" name="Int. J. Syst. Evol. Microbiol.">
        <title>Streptomyces cyaneochromogenes sp. nov., a blue pigment-producing actinomycete from manganese-contaminated soil.</title>
        <authorList>
            <person name="Tang X."/>
            <person name="Zhao J."/>
            <person name="Li K."/>
            <person name="Chen Z."/>
            <person name="Sun Y."/>
            <person name="Gao J."/>
        </authorList>
    </citation>
    <scope>NUCLEOTIDE SEQUENCE [LARGE SCALE GENOMIC DNA]</scope>
    <source>
        <strain evidence="2 3">MK-45</strain>
    </source>
</reference>
<keyword evidence="3" id="KW-1185">Reference proteome</keyword>
<gene>
    <name evidence="2" type="ORF">EJ357_00545</name>
</gene>